<evidence type="ECO:0000256" key="5">
    <source>
        <dbReference type="ARBA" id="ARBA00022692"/>
    </source>
</evidence>
<dbReference type="InterPro" id="IPR000531">
    <property type="entry name" value="Beta-barrel_TonB"/>
</dbReference>
<dbReference type="InterPro" id="IPR036942">
    <property type="entry name" value="Beta-barrel_TonB_sf"/>
</dbReference>
<protein>
    <submittedName>
        <fullName evidence="15">Outer membrane receptor for ferrienterochelin and colicins</fullName>
    </submittedName>
</protein>
<dbReference type="STRING" id="395493.BegalDRAFT_3170"/>
<keyword evidence="15" id="KW-0675">Receptor</keyword>
<sequence length="677" mass="74941">MLFSKHKMLPLLLCTSVTSVGFSDDNIELAVVNSDVELATVDVWSTSVQSSSQHLADDSIAMKQADHLSDLMRNIPGVDIGGSHSVNQRINIRGIDETDLDIRLDGAPQAINMFHHVGNLLLNADILKAVEIDVGATSVINNGLGGSVRFETKDAQDLLQAGQTVGARVQGSYASNKSLGFSLTGYGKYDKLDALVYGYNVNRDNPKDGNGDTMMGNDGTIGDILFKVGYDLTDYQRLEFSADRYEDEGLYSPRPNFGTSANVGFTKQAVFPTEFSRNTYTLNHELDIGNTLYLKTTAYYNELDLWRSEDASLRNAVISGLAKTKGINLLAQTVINTESLKQQLTYGTEYRQQSSDYSRVAQATGNPATNVFAQEEAKSYAAYIEDRVEFSNGLAITPGLRYDYYSRDIARGEKQDWDEFSTALAAEYPLSTAFTVRVSTTESFKGPELSEIFTGVSDYSVLNTDLRPETARNNQISLLFQEKRFLGADRFAANLTVFRTDIKDYMTVIYEGSSLAYDANIGDVEINGFEFSVNYDIGDFGVLASYARSDSEITTFDPDDSLNKQPLDNEVGDSISLELNYEVPTLGLKFAWDSMFVRPEDGYTLDSSDKKSYDVHNISARWQLQQSLKGLVLTFGVDNLFDEVYTSHASSSGIARGQRLDDLEPGRNFKLTATYTF</sequence>
<gene>
    <name evidence="15" type="ORF">BegalDRAFT_3170</name>
</gene>
<feature type="domain" description="TonB-dependent receptor-like beta-barrel" evidence="13">
    <location>
        <begin position="233"/>
        <end position="640"/>
    </location>
</feature>
<evidence type="ECO:0000259" key="14">
    <source>
        <dbReference type="Pfam" id="PF07715"/>
    </source>
</evidence>
<keyword evidence="3 10" id="KW-0813">Transport</keyword>
<keyword evidence="4 10" id="KW-1134">Transmembrane beta strand</keyword>
<dbReference type="PANTHER" id="PTHR30069:SF41">
    <property type="entry name" value="HEME_HEMOPEXIN UTILIZATION PROTEIN C"/>
    <property type="match status" value="1"/>
</dbReference>
<keyword evidence="8 10" id="KW-0472">Membrane</keyword>
<proteinExistence type="inferred from homology"/>
<evidence type="ECO:0000313" key="15">
    <source>
        <dbReference type="EMBL" id="EIJ43995.1"/>
    </source>
</evidence>
<evidence type="ECO:0000256" key="11">
    <source>
        <dbReference type="PROSITE-ProRule" id="PRU10144"/>
    </source>
</evidence>
<feature type="short sequence motif" description="TonB C-terminal box" evidence="11">
    <location>
        <begin position="660"/>
        <end position="677"/>
    </location>
</feature>
<keyword evidence="5 10" id="KW-0812">Transmembrane</keyword>
<evidence type="ECO:0000256" key="8">
    <source>
        <dbReference type="ARBA" id="ARBA00023136"/>
    </source>
</evidence>
<dbReference type="InterPro" id="IPR010917">
    <property type="entry name" value="TonB_rcpt_CS"/>
</dbReference>
<dbReference type="CDD" id="cd01347">
    <property type="entry name" value="ligand_gated_channel"/>
    <property type="match status" value="1"/>
</dbReference>
<dbReference type="PROSITE" id="PS01156">
    <property type="entry name" value="TONB_DEPENDENT_REC_2"/>
    <property type="match status" value="1"/>
</dbReference>
<dbReference type="Proteomes" id="UP000005744">
    <property type="component" value="Unassembled WGS sequence"/>
</dbReference>
<evidence type="ECO:0000259" key="13">
    <source>
        <dbReference type="Pfam" id="PF00593"/>
    </source>
</evidence>
<dbReference type="PANTHER" id="PTHR30069">
    <property type="entry name" value="TONB-DEPENDENT OUTER MEMBRANE RECEPTOR"/>
    <property type="match status" value="1"/>
</dbReference>
<evidence type="ECO:0000256" key="1">
    <source>
        <dbReference type="ARBA" id="ARBA00004571"/>
    </source>
</evidence>
<dbReference type="GO" id="GO:0044718">
    <property type="term" value="P:siderophore transmembrane transport"/>
    <property type="evidence" value="ECO:0007669"/>
    <property type="project" value="TreeGrafter"/>
</dbReference>
<dbReference type="Gene3D" id="2.170.130.10">
    <property type="entry name" value="TonB-dependent receptor, plug domain"/>
    <property type="match status" value="1"/>
</dbReference>
<dbReference type="GO" id="GO:0009279">
    <property type="term" value="C:cell outer membrane"/>
    <property type="evidence" value="ECO:0007669"/>
    <property type="project" value="UniProtKB-SubCell"/>
</dbReference>
<organism evidence="15 16">
    <name type="scientific">Beggiatoa alba B18LD</name>
    <dbReference type="NCBI Taxonomy" id="395493"/>
    <lineage>
        <taxon>Bacteria</taxon>
        <taxon>Pseudomonadati</taxon>
        <taxon>Pseudomonadota</taxon>
        <taxon>Gammaproteobacteria</taxon>
        <taxon>Thiotrichales</taxon>
        <taxon>Thiotrichaceae</taxon>
        <taxon>Beggiatoa</taxon>
    </lineage>
</organism>
<evidence type="ECO:0000256" key="4">
    <source>
        <dbReference type="ARBA" id="ARBA00022452"/>
    </source>
</evidence>
<comment type="similarity">
    <text evidence="2 10 12">Belongs to the TonB-dependent receptor family.</text>
</comment>
<dbReference type="InterPro" id="IPR012910">
    <property type="entry name" value="Plug_dom"/>
</dbReference>
<comment type="subcellular location">
    <subcellularLocation>
        <location evidence="1 10">Cell outer membrane</location>
        <topology evidence="1 10">Multi-pass membrane protein</topology>
    </subcellularLocation>
</comment>
<evidence type="ECO:0000256" key="6">
    <source>
        <dbReference type="ARBA" id="ARBA00022729"/>
    </source>
</evidence>
<keyword evidence="9 10" id="KW-0998">Cell outer membrane</keyword>
<evidence type="ECO:0000256" key="3">
    <source>
        <dbReference type="ARBA" id="ARBA00022448"/>
    </source>
</evidence>
<dbReference type="Pfam" id="PF07715">
    <property type="entry name" value="Plug"/>
    <property type="match status" value="1"/>
</dbReference>
<dbReference type="EMBL" id="JH600070">
    <property type="protein sequence ID" value="EIJ43995.1"/>
    <property type="molecule type" value="Genomic_DNA"/>
</dbReference>
<keyword evidence="7 12" id="KW-0798">TonB box</keyword>
<dbReference type="InterPro" id="IPR039426">
    <property type="entry name" value="TonB-dep_rcpt-like"/>
</dbReference>
<feature type="domain" description="TonB-dependent receptor plug" evidence="14">
    <location>
        <begin position="48"/>
        <end position="142"/>
    </location>
</feature>
<dbReference type="eggNOG" id="COG4771">
    <property type="taxonomic scope" value="Bacteria"/>
</dbReference>
<dbReference type="AlphaFoldDB" id="I3CK52"/>
<keyword evidence="6" id="KW-0732">Signal</keyword>
<evidence type="ECO:0000256" key="10">
    <source>
        <dbReference type="PROSITE-ProRule" id="PRU01360"/>
    </source>
</evidence>
<evidence type="ECO:0000256" key="2">
    <source>
        <dbReference type="ARBA" id="ARBA00009810"/>
    </source>
</evidence>
<dbReference type="PROSITE" id="PS52016">
    <property type="entry name" value="TONB_DEPENDENT_REC_3"/>
    <property type="match status" value="1"/>
</dbReference>
<evidence type="ECO:0000313" key="16">
    <source>
        <dbReference type="Proteomes" id="UP000005744"/>
    </source>
</evidence>
<dbReference type="Pfam" id="PF00593">
    <property type="entry name" value="TonB_dep_Rec_b-barrel"/>
    <property type="match status" value="1"/>
</dbReference>
<dbReference type="Gene3D" id="2.40.170.20">
    <property type="entry name" value="TonB-dependent receptor, beta-barrel domain"/>
    <property type="match status" value="1"/>
</dbReference>
<name>I3CK52_9GAMM</name>
<accession>I3CK52</accession>
<dbReference type="SUPFAM" id="SSF56935">
    <property type="entry name" value="Porins"/>
    <property type="match status" value="1"/>
</dbReference>
<dbReference type="HOGENOM" id="CLU_008287_19_4_6"/>
<dbReference type="GO" id="GO:0015344">
    <property type="term" value="F:siderophore uptake transmembrane transporter activity"/>
    <property type="evidence" value="ECO:0007669"/>
    <property type="project" value="TreeGrafter"/>
</dbReference>
<dbReference type="InterPro" id="IPR037066">
    <property type="entry name" value="Plug_dom_sf"/>
</dbReference>
<reference evidence="15 16" key="1">
    <citation type="submission" date="2011-11" db="EMBL/GenBank/DDBJ databases">
        <title>Improved High-Quality Draft sequence of Beggiatoa alba B18lD.</title>
        <authorList>
            <consortium name="US DOE Joint Genome Institute"/>
            <person name="Lucas S."/>
            <person name="Han J."/>
            <person name="Lapidus A."/>
            <person name="Cheng J.-F."/>
            <person name="Goodwin L."/>
            <person name="Pitluck S."/>
            <person name="Peters L."/>
            <person name="Mikhailova N."/>
            <person name="Held B."/>
            <person name="Detter J.C."/>
            <person name="Han C."/>
            <person name="Tapia R."/>
            <person name="Land M."/>
            <person name="Hauser L."/>
            <person name="Kyrpides N."/>
            <person name="Ivanova N."/>
            <person name="Pagani I."/>
            <person name="Samuel K."/>
            <person name="Teske A."/>
            <person name="Mueller J."/>
            <person name="Woyke T."/>
        </authorList>
    </citation>
    <scope>NUCLEOTIDE SEQUENCE [LARGE SCALE GENOMIC DNA]</scope>
    <source>
        <strain evidence="15 16">B18LD</strain>
    </source>
</reference>
<keyword evidence="16" id="KW-1185">Reference proteome</keyword>
<dbReference type="OrthoDB" id="9760494at2"/>
<evidence type="ECO:0000256" key="12">
    <source>
        <dbReference type="RuleBase" id="RU003357"/>
    </source>
</evidence>
<evidence type="ECO:0000256" key="9">
    <source>
        <dbReference type="ARBA" id="ARBA00023237"/>
    </source>
</evidence>
<evidence type="ECO:0000256" key="7">
    <source>
        <dbReference type="ARBA" id="ARBA00023077"/>
    </source>
</evidence>